<dbReference type="GO" id="GO:0045345">
    <property type="term" value="P:positive regulation of MHC class I biosynthetic process"/>
    <property type="evidence" value="ECO:0007669"/>
    <property type="project" value="TreeGrafter"/>
</dbReference>
<feature type="compositionally biased region" description="Basic and acidic residues" evidence="5">
    <location>
        <begin position="199"/>
        <end position="213"/>
    </location>
</feature>
<dbReference type="GO" id="GO:0005524">
    <property type="term" value="F:ATP binding"/>
    <property type="evidence" value="ECO:0007669"/>
    <property type="project" value="UniProtKB-KW"/>
</dbReference>
<dbReference type="Gene3D" id="3.40.50.300">
    <property type="entry name" value="P-loop containing nucleotide triphosphate hydrolases"/>
    <property type="match status" value="1"/>
</dbReference>
<sequence length="1866" mass="208457">LQPLFHNDDLDLPAAVARARPQLMDFLTRCPDWLLTTSRGFIPEAALSSLGGIADPREKISVLLDLLEEAGAAAWKHFAQSFCMEYDLPLDLEVLLMSSAGEGNFSQTEEASRDARVQSSVPKGSARRRCCSSPWSDQDAKQRRLDSSVKYRHLLINSICQRYGSRREAGAEAQEQTQEQTPFNQTFVNVVIRQTKAPRLKERPEKPREHRAGAPEPEECADTAMKVSELFCTETPSCTTKVIFLFGKPGTGKTRLMHRICQKWAEGILPQFLFTFLFEFRQLNLLKRKLTLKELLFDMFLQPEDCPEAVFQGILENAQKILIIFDGLDEFAANMDVSLSSKRGPALTSPMSISQLFADLCHGKLLPGCTVLVTSRPKRLPDFLLCTVSVLTEIWGFNQEKVEEYVSHYFRQHSFRERAIAHVKNNTKLLSMCLIPALCNIVCICLEYLLLKHQVSVELPQTMTQFYIKMFLIFLNKQQGDCAGDEETLLNCNKKAILGLLDLALRGLEEKKLVFYVSDIPEDVKEFASLHGLMTVFEVKTSGTCPEVGYAFVHLSLQEFFAALCLMVSRRVDKNYLKKKFFLKSKWTLKYETKTEFMESFHIFLSGLSSRECRTFLMLLAEQDEAWVQEKQDVILQSLQKLAATPLSGPKVLELCHCTFETQNLEVAQHIGSLLNFKYEFKNFRLTTLDMSALVFVINSGQDLICLDFAGCLLDIDCLEVLAGCKNVEHLSFRSRRCGDDFAAALSRGLQGMGSLKKLELTGGCITAKGMTDLVQAASQCLQLEEINLQGNQIRDPEVKRVMDLFSKMEKLKKVDLSNNHLSLNAVLSLTKEGIVCQNVTELCARVDTVIIYFSGASGGVQRSSDLKLEENKEHVIPTRHVNLCLQDHRLSPQDAKMIVAILQSCPCLSEVDLSGNNLGDEGCSCLLESLPCISISKQLNLSQNRLSVTGICSLLKSVNTCQKVMEVQVSHSRDTAVLRFIEDKEFTSLPPREELLFSTDDQQHGEENQTLTTSQKIRLTDCNFQASDLKNLCAVLKECGHISELDLSCNCLGDEGLLQLFQCLPKLRMLRSLRFNNNQISLNSVFFLAQSLTTLGHIKTMSLSLGHTQVVHLTFWERARLTCSFHRRASRWRSGSLAHPKQKAKGRSFCLRDCRVGLEDVTRLCQILAQCPQLTEIELSGNSLSDQSIERLLSFLPSFCHLTLLSIRKNSLSPHCAVLLLNSINLCERIRVVEVRSSENAFLHLGASMQSQKTSCRLTGCAIGEGQVEELCSVLEQHRWLAEVDLSRNQLGDEGLRCLLDHLHRVPGTCSLNLSHNGISEDGVLHLINAFVTSGNTTEVQVSLCSKATLIIKLTSRDDPRKILRLAECNFQPEHLEKLFLLLEKCTGLMEYTSSNNNMTVQAAERLLHSLRKDLGLLKISIEEPWVCKERVVNLLQLAVQASGNITEITICKDKTLFQLVIRFPHCLEKSESVVSRLSLCKPETKHSFCQRLCEKCAQLQELRWSHVQLHEDEAEVLVRILLPLPELKTFGLTSSSVSPTGINYLISGLQNCQAIEELNLGYMELSSAAIPELVLGLCEMPSLKRLILNHNSIGNDGCSRLAEALRKMHNVEEINLSHNKIGDPGLINLAAVLLEMQNLKKIDLSGNCPSPAGGEKLMAALAHCKHIKELLLSRNGFGDRTAVTLALCLPHMTSLKILHFQNNNIGQAGGLELARALGVCELLEEISLSENDLGEQSICALSKGLPCFKHLRKIDLKFCGITDGASKSLSLGLRQCPSMEEIILSWNALGDGGAQGLAIALPKMEKLKVLDLEKNRIGACGATKLAEELAKCPEIQFIRMWDNPVPKGLAESLTSQDPRLCFSF</sequence>
<dbReference type="InterPro" id="IPR032675">
    <property type="entry name" value="LRR_dom_sf"/>
</dbReference>
<dbReference type="Pfam" id="PF17776">
    <property type="entry name" value="NLRC4_HD2"/>
    <property type="match status" value="1"/>
</dbReference>
<dbReference type="GO" id="GO:0045944">
    <property type="term" value="P:positive regulation of transcription by RNA polymerase II"/>
    <property type="evidence" value="ECO:0007669"/>
    <property type="project" value="TreeGrafter"/>
</dbReference>
<dbReference type="InterPro" id="IPR041210">
    <property type="entry name" value="NLRC5_atypical_Card"/>
</dbReference>
<keyword evidence="1" id="KW-0433">Leucine-rich repeat</keyword>
<evidence type="ECO:0000313" key="7">
    <source>
        <dbReference type="EMBL" id="NXP00277.1"/>
    </source>
</evidence>
<dbReference type="InterPro" id="IPR007111">
    <property type="entry name" value="NACHT_NTPase"/>
</dbReference>
<evidence type="ECO:0000256" key="4">
    <source>
        <dbReference type="ARBA" id="ARBA00022840"/>
    </source>
</evidence>
<evidence type="ECO:0000256" key="2">
    <source>
        <dbReference type="ARBA" id="ARBA00022737"/>
    </source>
</evidence>
<reference evidence="7 8" key="1">
    <citation type="submission" date="2019-09" db="EMBL/GenBank/DDBJ databases">
        <title>Bird 10,000 Genomes (B10K) Project - Family phase.</title>
        <authorList>
            <person name="Zhang G."/>
        </authorList>
    </citation>
    <scope>NUCLEOTIDE SEQUENCE [LARGE SCALE GENOMIC DNA]</scope>
    <source>
        <strain evidence="7">B10K-DU-002-20</strain>
        <tissue evidence="7">Muscle</tissue>
    </source>
</reference>
<dbReference type="SMART" id="SM00367">
    <property type="entry name" value="LRR_CC"/>
    <property type="match status" value="11"/>
</dbReference>
<accession>A0A7L1WR03</accession>
<dbReference type="Gene3D" id="3.80.10.10">
    <property type="entry name" value="Ribonuclease Inhibitor"/>
    <property type="match status" value="6"/>
</dbReference>
<dbReference type="InterPro" id="IPR027417">
    <property type="entry name" value="P-loop_NTPase"/>
</dbReference>
<feature type="non-terminal residue" evidence="7">
    <location>
        <position position="1866"/>
    </location>
</feature>
<dbReference type="Gene3D" id="1.10.533.20">
    <property type="match status" value="1"/>
</dbReference>
<dbReference type="InterPro" id="IPR001611">
    <property type="entry name" value="Leu-rich_rpt"/>
</dbReference>
<keyword evidence="8" id="KW-1185">Reference proteome</keyword>
<feature type="domain" description="NACHT" evidence="6">
    <location>
        <begin position="241"/>
        <end position="377"/>
    </location>
</feature>
<keyword evidence="3" id="KW-0547">Nucleotide-binding</keyword>
<dbReference type="FunFam" id="3.40.50.300:FF:001028">
    <property type="entry name" value="Class II major histocompatibility complex transactivator"/>
    <property type="match status" value="1"/>
</dbReference>
<feature type="region of interest" description="Disordered" evidence="5">
    <location>
        <begin position="106"/>
        <end position="136"/>
    </location>
</feature>
<keyword evidence="2" id="KW-0677">Repeat</keyword>
<dbReference type="GO" id="GO:0045348">
    <property type="term" value="P:positive regulation of MHC class II biosynthetic process"/>
    <property type="evidence" value="ECO:0007669"/>
    <property type="project" value="TreeGrafter"/>
</dbReference>
<dbReference type="EMBL" id="VXBV01007286">
    <property type="protein sequence ID" value="NXP00277.1"/>
    <property type="molecule type" value="Genomic_DNA"/>
</dbReference>
<proteinExistence type="predicted"/>
<dbReference type="Pfam" id="PF13516">
    <property type="entry name" value="LRR_6"/>
    <property type="match status" value="8"/>
</dbReference>
<protein>
    <submittedName>
        <fullName evidence="7">NLRC5 protein</fullName>
    </submittedName>
</protein>
<evidence type="ECO:0000313" key="8">
    <source>
        <dbReference type="Proteomes" id="UP000536092"/>
    </source>
</evidence>
<name>A0A7L1WR03_9PASS</name>
<evidence type="ECO:0000256" key="1">
    <source>
        <dbReference type="ARBA" id="ARBA00022614"/>
    </source>
</evidence>
<comment type="caution">
    <text evidence="7">The sequence shown here is derived from an EMBL/GenBank/DDBJ whole genome shotgun (WGS) entry which is preliminary data.</text>
</comment>
<evidence type="ECO:0000256" key="5">
    <source>
        <dbReference type="SAM" id="MobiDB-lite"/>
    </source>
</evidence>
<gene>
    <name evidence="7" type="primary">Nlrc5</name>
    <name evidence="7" type="ORF">CERBRA_R13534</name>
</gene>
<feature type="non-terminal residue" evidence="7">
    <location>
        <position position="1"/>
    </location>
</feature>
<dbReference type="PANTHER" id="PTHR47189:SF1">
    <property type="entry name" value="MHC CLASS II TRANSACTIVATOR"/>
    <property type="match status" value="1"/>
</dbReference>
<evidence type="ECO:0000256" key="3">
    <source>
        <dbReference type="ARBA" id="ARBA00022741"/>
    </source>
</evidence>
<dbReference type="PROSITE" id="PS50837">
    <property type="entry name" value="NACHT"/>
    <property type="match status" value="1"/>
</dbReference>
<keyword evidence="4" id="KW-0067">ATP-binding</keyword>
<dbReference type="OrthoDB" id="120976at2759"/>
<dbReference type="SUPFAM" id="SSF52540">
    <property type="entry name" value="P-loop containing nucleoside triphosphate hydrolases"/>
    <property type="match status" value="1"/>
</dbReference>
<dbReference type="InterPro" id="IPR041267">
    <property type="entry name" value="NLRP_HD2"/>
</dbReference>
<dbReference type="Proteomes" id="UP000536092">
    <property type="component" value="Unassembled WGS sequence"/>
</dbReference>
<feature type="region of interest" description="Disordered" evidence="5">
    <location>
        <begin position="198"/>
        <end position="219"/>
    </location>
</feature>
<dbReference type="InterPro" id="IPR006553">
    <property type="entry name" value="Leu-rich_rpt_Cys-con_subtyp"/>
</dbReference>
<dbReference type="PANTHER" id="PTHR47189">
    <property type="entry name" value="MHC CLASS II TRANSACTIVATOR"/>
    <property type="match status" value="1"/>
</dbReference>
<dbReference type="SMART" id="SM00368">
    <property type="entry name" value="LRR_RI"/>
    <property type="match status" value="16"/>
</dbReference>
<dbReference type="Pfam" id="PF18461">
    <property type="entry name" value="Atypical_Card"/>
    <property type="match status" value="1"/>
</dbReference>
<dbReference type="SUPFAM" id="SSF52047">
    <property type="entry name" value="RNI-like"/>
    <property type="match status" value="3"/>
</dbReference>
<evidence type="ECO:0000259" key="6">
    <source>
        <dbReference type="PROSITE" id="PS50837"/>
    </source>
</evidence>
<organism evidence="7 8">
    <name type="scientific">Certhia brachydactyla</name>
    <name type="common">short-toed tree-creeper</name>
    <dbReference type="NCBI Taxonomy" id="73330"/>
    <lineage>
        <taxon>Eukaryota</taxon>
        <taxon>Metazoa</taxon>
        <taxon>Chordata</taxon>
        <taxon>Craniata</taxon>
        <taxon>Vertebrata</taxon>
        <taxon>Euteleostomi</taxon>
        <taxon>Archelosauria</taxon>
        <taxon>Archosauria</taxon>
        <taxon>Dinosauria</taxon>
        <taxon>Saurischia</taxon>
        <taxon>Theropoda</taxon>
        <taxon>Coelurosauria</taxon>
        <taxon>Aves</taxon>
        <taxon>Neognathae</taxon>
        <taxon>Neoaves</taxon>
        <taxon>Telluraves</taxon>
        <taxon>Australaves</taxon>
        <taxon>Passeriformes</taxon>
        <taxon>Certhiidae</taxon>
        <taxon>Certhiinae</taxon>
        <taxon>Certhia</taxon>
    </lineage>
</organism>
<dbReference type="Pfam" id="PF05729">
    <property type="entry name" value="NACHT"/>
    <property type="match status" value="1"/>
</dbReference>